<name>A0A7Z7AY92_9EURY</name>
<dbReference type="EMBL" id="FNCA01000002">
    <property type="protein sequence ID" value="SDF43192.1"/>
    <property type="molecule type" value="Genomic_DNA"/>
</dbReference>
<comment type="caution">
    <text evidence="1">The sequence shown here is derived from an EMBL/GenBank/DDBJ whole genome shotgun (WGS) entry which is preliminary data.</text>
</comment>
<protein>
    <submittedName>
        <fullName evidence="1">Uncharacterized protein</fullName>
    </submittedName>
</protein>
<gene>
    <name evidence="1" type="ORF">SAMN04488589_0499</name>
</gene>
<keyword evidence="2" id="KW-1185">Reference proteome</keyword>
<dbReference type="AlphaFoldDB" id="A0A7Z7AY92"/>
<sequence length="124" mass="14463">MSNEPVNFSELIQTSMRKTEHEQKYELMRDSMGILFPQDLKAWLAVSNLNSTQINEINKILLIKNMMLPDTCEFINEFVEIYLKINVSKSAHGRHDIRDIMQGFFKNSLDKKEELMSKLKGVLP</sequence>
<accession>A0A7Z7AY92</accession>
<dbReference type="OrthoDB" id="383240at2157"/>
<dbReference type="RefSeq" id="WP_091708434.1">
    <property type="nucleotide sequence ID" value="NZ_FNCA01000002.1"/>
</dbReference>
<organism evidence="1 2">
    <name type="scientific">Methanolobus vulcani</name>
    <dbReference type="NCBI Taxonomy" id="38026"/>
    <lineage>
        <taxon>Archaea</taxon>
        <taxon>Methanobacteriati</taxon>
        <taxon>Methanobacteriota</taxon>
        <taxon>Stenosarchaea group</taxon>
        <taxon>Methanomicrobia</taxon>
        <taxon>Methanosarcinales</taxon>
        <taxon>Methanosarcinaceae</taxon>
        <taxon>Methanolobus</taxon>
    </lineage>
</organism>
<reference evidence="1 2" key="1">
    <citation type="submission" date="2016-10" db="EMBL/GenBank/DDBJ databases">
        <authorList>
            <person name="Varghese N."/>
            <person name="Submissions S."/>
        </authorList>
    </citation>
    <scope>NUCLEOTIDE SEQUENCE [LARGE SCALE GENOMIC DNA]</scope>
    <source>
        <strain evidence="1 2">PL 12/M</strain>
    </source>
</reference>
<evidence type="ECO:0000313" key="1">
    <source>
        <dbReference type="EMBL" id="SDF43192.1"/>
    </source>
</evidence>
<proteinExistence type="predicted"/>
<evidence type="ECO:0000313" key="2">
    <source>
        <dbReference type="Proteomes" id="UP000199259"/>
    </source>
</evidence>
<dbReference type="Proteomes" id="UP000199259">
    <property type="component" value="Unassembled WGS sequence"/>
</dbReference>